<evidence type="ECO:0000256" key="2">
    <source>
        <dbReference type="PROSITE-ProRule" id="PRU00047"/>
    </source>
</evidence>
<reference evidence="5 6" key="1">
    <citation type="submission" date="2017-11" db="EMBL/GenBank/DDBJ databases">
        <title>De novo assembly and phasing of dikaryotic genomes from two isolates of Puccinia coronata f. sp. avenae, the causal agent of oat crown rust.</title>
        <authorList>
            <person name="Miller M.E."/>
            <person name="Zhang Y."/>
            <person name="Omidvar V."/>
            <person name="Sperschneider J."/>
            <person name="Schwessinger B."/>
            <person name="Raley C."/>
            <person name="Palmer J.M."/>
            <person name="Garnica D."/>
            <person name="Upadhyaya N."/>
            <person name="Rathjen J."/>
            <person name="Taylor J.M."/>
            <person name="Park R.F."/>
            <person name="Dodds P.N."/>
            <person name="Hirsch C.D."/>
            <person name="Kianian S.F."/>
            <person name="Figueroa M."/>
        </authorList>
    </citation>
    <scope>NUCLEOTIDE SEQUENCE [LARGE SCALE GENOMIC DNA]</scope>
    <source>
        <strain evidence="5">12SD80</strain>
    </source>
</reference>
<keyword evidence="2" id="KW-0479">Metal-binding</keyword>
<gene>
    <name evidence="5" type="ORF">PCASD_24412</name>
</gene>
<comment type="caution">
    <text evidence="5">The sequence shown here is derived from an EMBL/GenBank/DDBJ whole genome shotgun (WGS) entry which is preliminary data.</text>
</comment>
<evidence type="ECO:0000256" key="3">
    <source>
        <dbReference type="SAM" id="MobiDB-lite"/>
    </source>
</evidence>
<dbReference type="GO" id="GO:0003676">
    <property type="term" value="F:nucleic acid binding"/>
    <property type="evidence" value="ECO:0007669"/>
    <property type="project" value="InterPro"/>
</dbReference>
<sequence>MVLGIKLIRLQEPSQPLRAATAEVAQDNDLEPISVEEQKQLTNAIARSDWPTFSGKREYDHMDFIHWINLVQRHSRLPDGVIVLKLLTILTDGALLWFKTMEASHKNKKRSFWCGELCKKYGTSSWKRKKEDTFNQDKFVAGKTVPEEWVTRQYNRLECFSPGLYQGSINYKLLKLMDSEVEFAVKTAMQNTEADLSELTHILEDICNKIQIGWRRFVPKDVDTPKILPATASKPKAPGEPLTCYLCGAKGHTSRRCPKKVNAVDGNEPLPDDKAGSEYDPGEPIIGVIRLSSGKNNLVQMLCCEKECFVLLDSGAVRRIFDFDESINAVMPEDQGAQAFVEEASREAKFVPELTKSQKLQLVSNLERFSEAFTTADQPFGEIEGHQVAITLTVERPYPLALRKAPYPSIPRNQEAIEQHIVLLTKMGIIQKVGSNKGA</sequence>
<dbReference type="AlphaFoldDB" id="A0A2N5TM40"/>
<dbReference type="Pfam" id="PF00098">
    <property type="entry name" value="zf-CCHC"/>
    <property type="match status" value="1"/>
</dbReference>
<name>A0A2N5TM40_9BASI</name>
<dbReference type="Proteomes" id="UP000235392">
    <property type="component" value="Unassembled WGS sequence"/>
</dbReference>
<dbReference type="InterPro" id="IPR001878">
    <property type="entry name" value="Znf_CCHC"/>
</dbReference>
<proteinExistence type="predicted"/>
<protein>
    <recommendedName>
        <fullName evidence="4">CCHC-type domain-containing protein</fullName>
    </recommendedName>
</protein>
<feature type="domain" description="CCHC-type" evidence="4">
    <location>
        <begin position="244"/>
        <end position="259"/>
    </location>
</feature>
<evidence type="ECO:0000313" key="5">
    <source>
        <dbReference type="EMBL" id="PLW26571.1"/>
    </source>
</evidence>
<dbReference type="GO" id="GO:0006397">
    <property type="term" value="P:mRNA processing"/>
    <property type="evidence" value="ECO:0007669"/>
    <property type="project" value="UniProtKB-KW"/>
</dbReference>
<dbReference type="SUPFAM" id="SSF57756">
    <property type="entry name" value="Retrovirus zinc finger-like domains"/>
    <property type="match status" value="1"/>
</dbReference>
<accession>A0A2N5TM40</accession>
<feature type="region of interest" description="Disordered" evidence="3">
    <location>
        <begin position="260"/>
        <end position="279"/>
    </location>
</feature>
<dbReference type="GO" id="GO:0008270">
    <property type="term" value="F:zinc ion binding"/>
    <property type="evidence" value="ECO:0007669"/>
    <property type="project" value="UniProtKB-KW"/>
</dbReference>
<organism evidence="5 6">
    <name type="scientific">Puccinia coronata f. sp. avenae</name>
    <dbReference type="NCBI Taxonomy" id="200324"/>
    <lineage>
        <taxon>Eukaryota</taxon>
        <taxon>Fungi</taxon>
        <taxon>Dikarya</taxon>
        <taxon>Basidiomycota</taxon>
        <taxon>Pucciniomycotina</taxon>
        <taxon>Pucciniomycetes</taxon>
        <taxon>Pucciniales</taxon>
        <taxon>Pucciniaceae</taxon>
        <taxon>Puccinia</taxon>
    </lineage>
</organism>
<evidence type="ECO:0000259" key="4">
    <source>
        <dbReference type="PROSITE" id="PS50158"/>
    </source>
</evidence>
<dbReference type="EMBL" id="PGCI01000455">
    <property type="protein sequence ID" value="PLW26571.1"/>
    <property type="molecule type" value="Genomic_DNA"/>
</dbReference>
<dbReference type="Gene3D" id="4.10.60.10">
    <property type="entry name" value="Zinc finger, CCHC-type"/>
    <property type="match status" value="1"/>
</dbReference>
<keyword evidence="1" id="KW-0507">mRNA processing</keyword>
<evidence type="ECO:0000313" key="6">
    <source>
        <dbReference type="Proteomes" id="UP000235392"/>
    </source>
</evidence>
<dbReference type="SMART" id="SM00343">
    <property type="entry name" value="ZnF_C2HC"/>
    <property type="match status" value="1"/>
</dbReference>
<dbReference type="PROSITE" id="PS50158">
    <property type="entry name" value="ZF_CCHC"/>
    <property type="match status" value="1"/>
</dbReference>
<keyword evidence="2" id="KW-0862">Zinc</keyword>
<evidence type="ECO:0000256" key="1">
    <source>
        <dbReference type="ARBA" id="ARBA00022664"/>
    </source>
</evidence>
<dbReference type="InterPro" id="IPR036875">
    <property type="entry name" value="Znf_CCHC_sf"/>
</dbReference>
<keyword evidence="2" id="KW-0863">Zinc-finger</keyword>